<dbReference type="SUPFAM" id="SSF54975">
    <property type="entry name" value="Acylphosphatase/BLUF domain-like"/>
    <property type="match status" value="1"/>
</dbReference>
<dbReference type="SMART" id="SM01034">
    <property type="entry name" value="BLUF"/>
    <property type="match status" value="1"/>
</dbReference>
<accession>A0ABQ4SKQ6</accession>
<feature type="domain" description="BLUF" evidence="1">
    <location>
        <begin position="5"/>
        <end position="100"/>
    </location>
</feature>
<proteinExistence type="predicted"/>
<dbReference type="EMBL" id="BPQQ01000064">
    <property type="protein sequence ID" value="GJE02896.1"/>
    <property type="molecule type" value="Genomic_DNA"/>
</dbReference>
<sequence length="155" mass="16719">MAEDLFRIVYKSTAAHPAEVMLGKGHVAAILDTARRRNARAGITGVLVYTGIGFLQVLEGPRREVQEVFESILVDRRHHTLSVIEMSFAEARQFPGWAMSCLGASPDLDRALNSAGQSAGLAGEPASLVELLRRTLMILVDSPISLPLTPSRAGL</sequence>
<dbReference type="Proteomes" id="UP001055153">
    <property type="component" value="Unassembled WGS sequence"/>
</dbReference>
<keyword evidence="3" id="KW-1185">Reference proteome</keyword>
<dbReference type="Pfam" id="PF04940">
    <property type="entry name" value="BLUF"/>
    <property type="match status" value="1"/>
</dbReference>
<reference evidence="2" key="2">
    <citation type="submission" date="2021-08" db="EMBL/GenBank/DDBJ databases">
        <authorList>
            <person name="Tani A."/>
            <person name="Ola A."/>
            <person name="Ogura Y."/>
            <person name="Katsura K."/>
            <person name="Hayashi T."/>
        </authorList>
    </citation>
    <scope>NUCLEOTIDE SEQUENCE</scope>
    <source>
        <strain evidence="2">DSM 17168</strain>
    </source>
</reference>
<reference evidence="2" key="1">
    <citation type="journal article" date="2021" name="Front. Microbiol.">
        <title>Comprehensive Comparative Genomics and Phenotyping of Methylobacterium Species.</title>
        <authorList>
            <person name="Alessa O."/>
            <person name="Ogura Y."/>
            <person name="Fujitani Y."/>
            <person name="Takami H."/>
            <person name="Hayashi T."/>
            <person name="Sahin N."/>
            <person name="Tani A."/>
        </authorList>
    </citation>
    <scope>NUCLEOTIDE SEQUENCE</scope>
    <source>
        <strain evidence="2">DSM 17168</strain>
    </source>
</reference>
<comment type="caution">
    <text evidence="2">The sequence shown here is derived from an EMBL/GenBank/DDBJ whole genome shotgun (WGS) entry which is preliminary data.</text>
</comment>
<dbReference type="RefSeq" id="WP_238240177.1">
    <property type="nucleotide sequence ID" value="NZ_BPQQ01000064.1"/>
</dbReference>
<name>A0ABQ4SKQ6_9HYPH</name>
<evidence type="ECO:0000259" key="1">
    <source>
        <dbReference type="PROSITE" id="PS50925"/>
    </source>
</evidence>
<evidence type="ECO:0000313" key="3">
    <source>
        <dbReference type="Proteomes" id="UP001055153"/>
    </source>
</evidence>
<dbReference type="InterPro" id="IPR007024">
    <property type="entry name" value="BLUF_domain"/>
</dbReference>
<gene>
    <name evidence="2" type="ORF">GMJLKIPL_4845</name>
</gene>
<dbReference type="InterPro" id="IPR036046">
    <property type="entry name" value="Acylphosphatase-like_dom_sf"/>
</dbReference>
<dbReference type="Gene3D" id="3.30.70.100">
    <property type="match status" value="1"/>
</dbReference>
<protein>
    <recommendedName>
        <fullName evidence="1">BLUF domain-containing protein</fullName>
    </recommendedName>
</protein>
<evidence type="ECO:0000313" key="2">
    <source>
        <dbReference type="EMBL" id="GJE02896.1"/>
    </source>
</evidence>
<dbReference type="PROSITE" id="PS50925">
    <property type="entry name" value="BLUF"/>
    <property type="match status" value="1"/>
</dbReference>
<organism evidence="2 3">
    <name type="scientific">Methylobacterium isbiliense</name>
    <dbReference type="NCBI Taxonomy" id="315478"/>
    <lineage>
        <taxon>Bacteria</taxon>
        <taxon>Pseudomonadati</taxon>
        <taxon>Pseudomonadota</taxon>
        <taxon>Alphaproteobacteria</taxon>
        <taxon>Hyphomicrobiales</taxon>
        <taxon>Methylobacteriaceae</taxon>
        <taxon>Methylobacterium</taxon>
    </lineage>
</organism>